<sequence>MGRVEHAHAVFNKQALFSSCPDEERTVLQPTIVFSRASDDEQAVFSNTVVYSKILEKVPLAPMPITQVELKPLPSTLRNEFLEPNLTYPVIVNVKLNESETSQLLEVLRLYKSIIGYTIDDIKGINPSVCMHRIHLEDDFTPVEPQRRLNPNMKE</sequence>
<reference evidence="1" key="1">
    <citation type="submission" date="2020-06" db="EMBL/GenBank/DDBJ databases">
        <authorList>
            <person name="Li T."/>
            <person name="Hu X."/>
            <person name="Zhang T."/>
            <person name="Song X."/>
            <person name="Zhang H."/>
            <person name="Dai N."/>
            <person name="Sheng W."/>
            <person name="Hou X."/>
            <person name="Wei L."/>
        </authorList>
    </citation>
    <scope>NUCLEOTIDE SEQUENCE</scope>
    <source>
        <strain evidence="1">3651</strain>
        <tissue evidence="1">Leaf</tissue>
    </source>
</reference>
<protein>
    <submittedName>
        <fullName evidence="1">Uncharacterized protein</fullName>
    </submittedName>
</protein>
<evidence type="ECO:0000313" key="2">
    <source>
        <dbReference type="Proteomes" id="UP001293254"/>
    </source>
</evidence>
<dbReference type="Proteomes" id="UP001293254">
    <property type="component" value="Unassembled WGS sequence"/>
</dbReference>
<keyword evidence="2" id="KW-1185">Reference proteome</keyword>
<organism evidence="1 2">
    <name type="scientific">Sesamum alatum</name>
    <dbReference type="NCBI Taxonomy" id="300844"/>
    <lineage>
        <taxon>Eukaryota</taxon>
        <taxon>Viridiplantae</taxon>
        <taxon>Streptophyta</taxon>
        <taxon>Embryophyta</taxon>
        <taxon>Tracheophyta</taxon>
        <taxon>Spermatophyta</taxon>
        <taxon>Magnoliopsida</taxon>
        <taxon>eudicotyledons</taxon>
        <taxon>Gunneridae</taxon>
        <taxon>Pentapetalae</taxon>
        <taxon>asterids</taxon>
        <taxon>lamiids</taxon>
        <taxon>Lamiales</taxon>
        <taxon>Pedaliaceae</taxon>
        <taxon>Sesamum</taxon>
    </lineage>
</organism>
<proteinExistence type="predicted"/>
<accession>A0AAE1YYY6</accession>
<gene>
    <name evidence="1" type="ORF">Salat_0187700</name>
</gene>
<dbReference type="EMBL" id="JACGWO010000001">
    <property type="protein sequence ID" value="KAK4438533.1"/>
    <property type="molecule type" value="Genomic_DNA"/>
</dbReference>
<dbReference type="AlphaFoldDB" id="A0AAE1YYY6"/>
<reference evidence="1" key="2">
    <citation type="journal article" date="2024" name="Plant">
        <title>Genomic evolution and insights into agronomic trait innovations of Sesamum species.</title>
        <authorList>
            <person name="Miao H."/>
            <person name="Wang L."/>
            <person name="Qu L."/>
            <person name="Liu H."/>
            <person name="Sun Y."/>
            <person name="Le M."/>
            <person name="Wang Q."/>
            <person name="Wei S."/>
            <person name="Zheng Y."/>
            <person name="Lin W."/>
            <person name="Duan Y."/>
            <person name="Cao H."/>
            <person name="Xiong S."/>
            <person name="Wang X."/>
            <person name="Wei L."/>
            <person name="Li C."/>
            <person name="Ma Q."/>
            <person name="Ju M."/>
            <person name="Zhao R."/>
            <person name="Li G."/>
            <person name="Mu C."/>
            <person name="Tian Q."/>
            <person name="Mei H."/>
            <person name="Zhang T."/>
            <person name="Gao T."/>
            <person name="Zhang H."/>
        </authorList>
    </citation>
    <scope>NUCLEOTIDE SEQUENCE</scope>
    <source>
        <strain evidence="1">3651</strain>
    </source>
</reference>
<feature type="non-terminal residue" evidence="1">
    <location>
        <position position="155"/>
    </location>
</feature>
<comment type="caution">
    <text evidence="1">The sequence shown here is derived from an EMBL/GenBank/DDBJ whole genome shotgun (WGS) entry which is preliminary data.</text>
</comment>
<name>A0AAE1YYY6_9LAMI</name>
<evidence type="ECO:0000313" key="1">
    <source>
        <dbReference type="EMBL" id="KAK4438533.1"/>
    </source>
</evidence>